<dbReference type="AlphaFoldDB" id="A0A1Y5I219"/>
<evidence type="ECO:0000256" key="5">
    <source>
        <dbReference type="ARBA" id="ARBA00031396"/>
    </source>
</evidence>
<feature type="domain" description="Cdc37 Hsp90 binding" evidence="8">
    <location>
        <begin position="147"/>
        <end position="294"/>
    </location>
</feature>
<evidence type="ECO:0000313" key="10">
    <source>
        <dbReference type="EMBL" id="OUS42163.1"/>
    </source>
</evidence>
<accession>A0A1Y5I219</accession>
<dbReference type="SMART" id="SM01070">
    <property type="entry name" value="CDC37_M"/>
    <property type="match status" value="1"/>
</dbReference>
<dbReference type="EMBL" id="KZ155839">
    <property type="protein sequence ID" value="OUS42163.1"/>
    <property type="molecule type" value="Genomic_DNA"/>
</dbReference>
<evidence type="ECO:0000256" key="6">
    <source>
        <dbReference type="SAM" id="Coils"/>
    </source>
</evidence>
<keyword evidence="3" id="KW-0963">Cytoplasm</keyword>
<dbReference type="InterPro" id="IPR004918">
    <property type="entry name" value="Cdc37"/>
</dbReference>
<dbReference type="InterPro" id="IPR013874">
    <property type="entry name" value="Cdc37_Hsp90-bd"/>
</dbReference>
<dbReference type="SUPFAM" id="SSF101391">
    <property type="entry name" value="Hsp90 co-chaperone CDC37"/>
    <property type="match status" value="1"/>
</dbReference>
<keyword evidence="10" id="KW-0131">Cell cycle</keyword>
<comment type="subcellular location">
    <subcellularLocation>
        <location evidence="1">Cytoplasm</location>
    </subcellularLocation>
</comment>
<dbReference type="SMART" id="SM01069">
    <property type="entry name" value="CDC37_C"/>
    <property type="match status" value="1"/>
</dbReference>
<dbReference type="Pfam" id="PF08564">
    <property type="entry name" value="CDC37_C"/>
    <property type="match status" value="1"/>
</dbReference>
<dbReference type="GO" id="GO:0051082">
    <property type="term" value="F:unfolded protein binding"/>
    <property type="evidence" value="ECO:0007669"/>
    <property type="project" value="TreeGrafter"/>
</dbReference>
<evidence type="ECO:0000256" key="1">
    <source>
        <dbReference type="ARBA" id="ARBA00004496"/>
    </source>
</evidence>
<reference evidence="10" key="1">
    <citation type="submission" date="2017-04" db="EMBL/GenBank/DDBJ databases">
        <title>Population genomics of picophytoplankton unveils novel chromosome hypervariability.</title>
        <authorList>
            <consortium name="DOE Joint Genome Institute"/>
            <person name="Blanc-Mathieu R."/>
            <person name="Krasovec M."/>
            <person name="Hebrard M."/>
            <person name="Yau S."/>
            <person name="Desgranges E."/>
            <person name="Martin J."/>
            <person name="Schackwitz W."/>
            <person name="Kuo A."/>
            <person name="Salin G."/>
            <person name="Donnadieu C."/>
            <person name="Desdevises Y."/>
            <person name="Sanchez-Ferandin S."/>
            <person name="Moreau H."/>
            <person name="Rivals E."/>
            <person name="Grigoriev I.V."/>
            <person name="Grimsley N."/>
            <person name="Eyre-Walker A."/>
            <person name="Piganeau G."/>
        </authorList>
    </citation>
    <scope>NUCLEOTIDE SEQUENCE [LARGE SCALE GENOMIC DNA]</scope>
    <source>
        <strain evidence="10">RCC 1115</strain>
    </source>
</reference>
<keyword evidence="10" id="KW-0132">Cell division</keyword>
<dbReference type="GO" id="GO:0051087">
    <property type="term" value="F:protein-folding chaperone binding"/>
    <property type="evidence" value="ECO:0007669"/>
    <property type="project" value="TreeGrafter"/>
</dbReference>
<keyword evidence="4" id="KW-0143">Chaperone</keyword>
<keyword evidence="6" id="KW-0175">Coiled coil</keyword>
<comment type="similarity">
    <text evidence="2">Belongs to the CDC37 family.</text>
</comment>
<evidence type="ECO:0000256" key="2">
    <source>
        <dbReference type="ARBA" id="ARBA00006222"/>
    </source>
</evidence>
<dbReference type="GO" id="GO:0005737">
    <property type="term" value="C:cytoplasm"/>
    <property type="evidence" value="ECO:0007669"/>
    <property type="project" value="UniProtKB-SubCell"/>
</dbReference>
<sequence>MSKPFDYSKWDNIELSDDEDSHPGAQFIEAQTLRRIKRENHEHKERERLAKIETLRAQKSTLTKEIKENERAMVACAEALENVRDGDAETMKEMKERGARAKASVEEKRAERSKIESEIAELERAKKFNAEEMCYVSAEKTLVGAQCKPEEEERVKRMSYEEFTRAYEKDLDEIASINGSMSYGEMGEWFSNGKVHLLGEHATGYLLLKALYLEMEKKTREARTCARVAFACKSIGEFAEAGKKSDRDAAEPFFKRLDSNSDVSREYERSFEEYFEKLQERALVKLREEAEKEQPMSLEDVPVEERLGPGGMDPVAVYDSLPQEMRDAFDSGSVDALKAYVNTLPMEEARKHMKAMVDSGLWVPTPGEDPGAALR</sequence>
<feature type="domain" description="Cdc37 C-terminal" evidence="7">
    <location>
        <begin position="306"/>
        <end position="368"/>
    </location>
</feature>
<proteinExistence type="inferred from homology"/>
<dbReference type="Proteomes" id="UP000195557">
    <property type="component" value="Unassembled WGS sequence"/>
</dbReference>
<evidence type="ECO:0000256" key="3">
    <source>
        <dbReference type="ARBA" id="ARBA00022490"/>
    </source>
</evidence>
<organism evidence="10">
    <name type="scientific">Ostreococcus tauri</name>
    <name type="common">Marine green alga</name>
    <dbReference type="NCBI Taxonomy" id="70448"/>
    <lineage>
        <taxon>Eukaryota</taxon>
        <taxon>Viridiplantae</taxon>
        <taxon>Chlorophyta</taxon>
        <taxon>Mamiellophyceae</taxon>
        <taxon>Mamiellales</taxon>
        <taxon>Bathycoccaceae</taxon>
        <taxon>Ostreococcus</taxon>
    </lineage>
</organism>
<evidence type="ECO:0000259" key="9">
    <source>
        <dbReference type="SMART" id="SM01071"/>
    </source>
</evidence>
<dbReference type="PANTHER" id="PTHR12800:SF4">
    <property type="entry name" value="HSP90 CO-CHAPERONE CDC37"/>
    <property type="match status" value="1"/>
</dbReference>
<dbReference type="SMART" id="SM01071">
    <property type="entry name" value="CDC37_N"/>
    <property type="match status" value="1"/>
</dbReference>
<gene>
    <name evidence="10" type="ORF">BE221DRAFT_64140</name>
</gene>
<dbReference type="GO" id="GO:0050821">
    <property type="term" value="P:protein stabilization"/>
    <property type="evidence" value="ECO:0007669"/>
    <property type="project" value="TreeGrafter"/>
</dbReference>
<dbReference type="GO" id="GO:0006457">
    <property type="term" value="P:protein folding"/>
    <property type="evidence" value="ECO:0007669"/>
    <property type="project" value="TreeGrafter"/>
</dbReference>
<name>A0A1Y5I219_OSTTA</name>
<evidence type="ECO:0000259" key="8">
    <source>
        <dbReference type="SMART" id="SM01070"/>
    </source>
</evidence>
<dbReference type="InterPro" id="IPR013873">
    <property type="entry name" value="Cdc37_C"/>
</dbReference>
<dbReference type="eggNOG" id="KOG2260">
    <property type="taxonomic scope" value="Eukaryota"/>
</dbReference>
<dbReference type="Gene3D" id="1.20.58.610">
    <property type="entry name" value="Cdc37, Hsp90 binding domain"/>
    <property type="match status" value="1"/>
</dbReference>
<dbReference type="Pfam" id="PF03234">
    <property type="entry name" value="CDC37_N"/>
    <property type="match status" value="1"/>
</dbReference>
<evidence type="ECO:0000259" key="7">
    <source>
        <dbReference type="SMART" id="SM01069"/>
    </source>
</evidence>
<dbReference type="Pfam" id="PF08565">
    <property type="entry name" value="CDC37_M"/>
    <property type="match status" value="1"/>
</dbReference>
<dbReference type="InterPro" id="IPR038189">
    <property type="entry name" value="Cdc37_Hsp90-bd_sf"/>
</dbReference>
<feature type="domain" description="Cdc37 N-terminal" evidence="9">
    <location>
        <begin position="4"/>
        <end position="141"/>
    </location>
</feature>
<dbReference type="PANTHER" id="PTHR12800">
    <property type="entry name" value="CDC37-RELATED"/>
    <property type="match status" value="1"/>
</dbReference>
<dbReference type="GO" id="GO:0031072">
    <property type="term" value="F:heat shock protein binding"/>
    <property type="evidence" value="ECO:0007669"/>
    <property type="project" value="TreeGrafter"/>
</dbReference>
<dbReference type="GO" id="GO:0051301">
    <property type="term" value="P:cell division"/>
    <property type="evidence" value="ECO:0007669"/>
    <property type="project" value="UniProtKB-KW"/>
</dbReference>
<evidence type="ECO:0000256" key="4">
    <source>
        <dbReference type="ARBA" id="ARBA00023186"/>
    </source>
</evidence>
<dbReference type="Gene3D" id="6.10.140.250">
    <property type="match status" value="1"/>
</dbReference>
<feature type="coiled-coil region" evidence="6">
    <location>
        <begin position="33"/>
        <end position="132"/>
    </location>
</feature>
<dbReference type="InterPro" id="IPR013855">
    <property type="entry name" value="Cdc37_N_dom"/>
</dbReference>
<protein>
    <recommendedName>
        <fullName evidence="5">Hsp90 chaperone protein kinase-targeting subunit</fullName>
    </recommendedName>
</protein>
<dbReference type="GO" id="GO:0019901">
    <property type="term" value="F:protein kinase binding"/>
    <property type="evidence" value="ECO:0007669"/>
    <property type="project" value="InterPro"/>
</dbReference>